<proteinExistence type="predicted"/>
<protein>
    <recommendedName>
        <fullName evidence="3">Gag-pol polyprotein</fullName>
    </recommendedName>
</protein>
<dbReference type="PaxDb" id="67767-A0A0J7JX13"/>
<dbReference type="STRING" id="67767.A0A0J7JX13"/>
<comment type="caution">
    <text evidence="1">The sequence shown here is derived from an EMBL/GenBank/DDBJ whole genome shotgun (WGS) entry which is preliminary data.</text>
</comment>
<dbReference type="InterPro" id="IPR043502">
    <property type="entry name" value="DNA/RNA_pol_sf"/>
</dbReference>
<dbReference type="GO" id="GO:0071897">
    <property type="term" value="P:DNA biosynthetic process"/>
    <property type="evidence" value="ECO:0007669"/>
    <property type="project" value="UniProtKB-ARBA"/>
</dbReference>
<dbReference type="Pfam" id="PF05380">
    <property type="entry name" value="Peptidase_A17"/>
    <property type="match status" value="1"/>
</dbReference>
<dbReference type="OrthoDB" id="7698561at2759"/>
<gene>
    <name evidence="1" type="ORF">RF55_22379</name>
</gene>
<dbReference type="Proteomes" id="UP000036403">
    <property type="component" value="Unassembled WGS sequence"/>
</dbReference>
<sequence length="414" mass="46200">MYRQIIIEPGQRDLQRIVWKSNASEKPSTYRLKTVTYGTTSAPFLAIRTLQQLASDENSRFPLISEVLLHDTYMDDVVSGAPDLVTAKALQSQLRSALQSCGMALHKWASNSGELFNSSLSEEVEHSFSEATEMAVKTLGICWRPRQDLFVFKVAISEKPSYTKREVLSVIARLYDPLGFLGPVVTRAKILLQRLWQNGIGWDDTLPDPIKSEWEEFVATLTCIEAIKIDRYVLTDISKRIIIQGFADASEAAYGAVAYLQCFYSGEAVKSTILASKSRVAPIQVISIPRLELCACVLLAQLVTKIRSCLRCEMDGVMLHSDSTIALAWLKTPANRLKTFIGNRVSKVQQLTEDCQWFHVPSALNPADIISRGLDPAELPTSDLWWNGPPFVRQGKMSSETSDGFPLEPDAEYS</sequence>
<evidence type="ECO:0000313" key="2">
    <source>
        <dbReference type="Proteomes" id="UP000036403"/>
    </source>
</evidence>
<dbReference type="AlphaFoldDB" id="A0A0J7JX13"/>
<feature type="non-terminal residue" evidence="1">
    <location>
        <position position="414"/>
    </location>
</feature>
<dbReference type="PANTHER" id="PTHR47331">
    <property type="entry name" value="PHD-TYPE DOMAIN-CONTAINING PROTEIN"/>
    <property type="match status" value="1"/>
</dbReference>
<dbReference type="PANTHER" id="PTHR47331:SF5">
    <property type="entry name" value="RIBONUCLEASE H"/>
    <property type="match status" value="1"/>
</dbReference>
<keyword evidence="2" id="KW-1185">Reference proteome</keyword>
<accession>A0A0J7JX13</accession>
<dbReference type="InterPro" id="IPR008042">
    <property type="entry name" value="Retrotrans_Pao"/>
</dbReference>
<reference evidence="1 2" key="1">
    <citation type="submission" date="2015-04" db="EMBL/GenBank/DDBJ databases">
        <title>Lasius niger genome sequencing.</title>
        <authorList>
            <person name="Konorov E.A."/>
            <person name="Nikitin M.A."/>
            <person name="Kirill M.V."/>
            <person name="Chang P."/>
        </authorList>
    </citation>
    <scope>NUCLEOTIDE SEQUENCE [LARGE SCALE GENOMIC DNA]</scope>
    <source>
        <tissue evidence="1">Whole</tissue>
    </source>
</reference>
<evidence type="ECO:0000313" key="1">
    <source>
        <dbReference type="EMBL" id="KMQ82612.1"/>
    </source>
</evidence>
<name>A0A0J7JX13_LASNI</name>
<dbReference type="SUPFAM" id="SSF56672">
    <property type="entry name" value="DNA/RNA polymerases"/>
    <property type="match status" value="1"/>
</dbReference>
<dbReference type="EMBL" id="LBMM01024134">
    <property type="protein sequence ID" value="KMQ82612.1"/>
    <property type="molecule type" value="Genomic_DNA"/>
</dbReference>
<organism evidence="1 2">
    <name type="scientific">Lasius niger</name>
    <name type="common">Black garden ant</name>
    <dbReference type="NCBI Taxonomy" id="67767"/>
    <lineage>
        <taxon>Eukaryota</taxon>
        <taxon>Metazoa</taxon>
        <taxon>Ecdysozoa</taxon>
        <taxon>Arthropoda</taxon>
        <taxon>Hexapoda</taxon>
        <taxon>Insecta</taxon>
        <taxon>Pterygota</taxon>
        <taxon>Neoptera</taxon>
        <taxon>Endopterygota</taxon>
        <taxon>Hymenoptera</taxon>
        <taxon>Apocrita</taxon>
        <taxon>Aculeata</taxon>
        <taxon>Formicoidea</taxon>
        <taxon>Formicidae</taxon>
        <taxon>Formicinae</taxon>
        <taxon>Lasius</taxon>
        <taxon>Lasius</taxon>
    </lineage>
</organism>
<evidence type="ECO:0008006" key="3">
    <source>
        <dbReference type="Google" id="ProtNLM"/>
    </source>
</evidence>